<reference evidence="1" key="1">
    <citation type="submission" date="2021-02" db="EMBL/GenBank/DDBJ databases">
        <authorList>
            <person name="Dougan E. K."/>
            <person name="Rhodes N."/>
            <person name="Thang M."/>
            <person name="Chan C."/>
        </authorList>
    </citation>
    <scope>NUCLEOTIDE SEQUENCE</scope>
</reference>
<accession>A0A812Y5Q4</accession>
<gene>
    <name evidence="1" type="ORF">SPIL2461_LOCUS22510</name>
</gene>
<evidence type="ECO:0000313" key="1">
    <source>
        <dbReference type="EMBL" id="CAE7766884.1"/>
    </source>
</evidence>
<dbReference type="Proteomes" id="UP000649617">
    <property type="component" value="Unassembled WGS sequence"/>
</dbReference>
<proteinExistence type="predicted"/>
<name>A0A812Y5Q4_SYMPI</name>
<dbReference type="EMBL" id="CAJNIZ010047371">
    <property type="protein sequence ID" value="CAE7766884.1"/>
    <property type="molecule type" value="Genomic_DNA"/>
</dbReference>
<protein>
    <submittedName>
        <fullName evidence="1">Uncharacterized protein</fullName>
    </submittedName>
</protein>
<comment type="caution">
    <text evidence="1">The sequence shown here is derived from an EMBL/GenBank/DDBJ whole genome shotgun (WGS) entry which is preliminary data.</text>
</comment>
<organism evidence="1 2">
    <name type="scientific">Symbiodinium pilosum</name>
    <name type="common">Dinoflagellate</name>
    <dbReference type="NCBI Taxonomy" id="2952"/>
    <lineage>
        <taxon>Eukaryota</taxon>
        <taxon>Sar</taxon>
        <taxon>Alveolata</taxon>
        <taxon>Dinophyceae</taxon>
        <taxon>Suessiales</taxon>
        <taxon>Symbiodiniaceae</taxon>
        <taxon>Symbiodinium</taxon>
    </lineage>
</organism>
<keyword evidence="2" id="KW-1185">Reference proteome</keyword>
<sequence length="213" mass="23355">MISVEFALNSRHQRGERAASTSWKGARQLVLTAHCHASCIHDLEVIQSRPSLRGRVHLYQGMLSRRVLEHQLPVGRLCQPLQRSPHLCRCLVGGDLHQQPAGGGLAPLDCGNQAACMCLFSPATAFAPPSALRLARHSGRGHEACESPLLLRFHIKLRQLLPGRIMHLASLCCLGVTSASDTDGSLVFSLEYDCTASYMAKRHAPVTREHDEL</sequence>
<evidence type="ECO:0000313" key="2">
    <source>
        <dbReference type="Proteomes" id="UP000649617"/>
    </source>
</evidence>
<dbReference type="AlphaFoldDB" id="A0A812Y5Q4"/>